<dbReference type="AlphaFoldDB" id="A0A1A0H8Z6"/>
<gene>
    <name evidence="10" type="ORF">METBIDRAFT_78844</name>
</gene>
<evidence type="ECO:0000256" key="5">
    <source>
        <dbReference type="ARBA" id="ARBA00023065"/>
    </source>
</evidence>
<dbReference type="PANTHER" id="PTHR45711">
    <property type="entry name" value="CHLORIDE CHANNEL PROTEIN"/>
    <property type="match status" value="1"/>
</dbReference>
<keyword evidence="6 9" id="KW-0472">Membrane</keyword>
<feature type="transmembrane region" description="Helical" evidence="9">
    <location>
        <begin position="201"/>
        <end position="217"/>
    </location>
</feature>
<dbReference type="Gene3D" id="1.10.3080.10">
    <property type="entry name" value="Clc chloride channel"/>
    <property type="match status" value="1"/>
</dbReference>
<feature type="transmembrane region" description="Helical" evidence="9">
    <location>
        <begin position="513"/>
        <end position="534"/>
    </location>
</feature>
<dbReference type="InterPro" id="IPR001807">
    <property type="entry name" value="ClC"/>
</dbReference>
<keyword evidence="7" id="KW-0868">Chloride</keyword>
<evidence type="ECO:0000256" key="7">
    <source>
        <dbReference type="ARBA" id="ARBA00023214"/>
    </source>
</evidence>
<evidence type="ECO:0000256" key="2">
    <source>
        <dbReference type="ARBA" id="ARBA00022448"/>
    </source>
</evidence>
<dbReference type="RefSeq" id="XP_018710997.1">
    <property type="nucleotide sequence ID" value="XM_018858956.1"/>
</dbReference>
<dbReference type="PRINTS" id="PR00762">
    <property type="entry name" value="CLCHANNEL"/>
</dbReference>
<sequence length="796" mass="87151">MPTIQYLGHVDLASTGREDWPADDTYEDNTYVDWMKESSPKAGAHSAPKKWTVLVVMSLAVGYTAVFVDLAAVWLHDFKKGLCLSRLDGWSLLNPYLTCPADAWSDWLKVISRHDTRVARVLLDFPIYVVLVCLLVSMASVITVTRAPLVKQSGISEIKLIIAGFNYYMDEYLGAQMLMYKIAGLVLVVSSGFWLGKEGPLVHIACCILTICFERMYGKSRLEGLRRELLSAAVATGIAVAFNSPIGGVLFVVELLPSYFTPTKLMWNSFVSATIALVALYGFKVFTDGKNFEDHSLFEVLFGNFSWLFMETIPFMMLGAVGGLYGHVYTQAYLRFSSNKWKQGLWARLAAVFGTSLRNAQYLEILCVGLATALLTFPLLMTKLPLSALLKLLFTDCPAESLLAAESNSVNFMCGSSAATTAAKLAYVFVQGFVLSAYSYGLSLPGGILMPSFVLGGTLGRLVGILSQAIQNHVGAAAFATCTAKSCIVSPSSYAVVGSAAFVLGITKLTLSVVVIIFELTGAVTYVLPIMVAVMTSRLVNDHLCEENIYDAWLSHEFNVKSACGPPHVNLGKGDGLCNFGHISARFRARLPDVAIDSVMVPLARTRRFLLFPRQPYSLASLYEYLAHDNHEGYPLIASDAHPVNLGYLSKKSIYRLIVEHIGNVQEASVLLCFQAKVPAFLAAEQRAFEARVRGNTGTVYEVAVSVERPTTIVQNTASLKQVIELFERLHLNTLTINDSAGCACGFIDRFMLSRLIHLGFSELQEHLPEEGSAGHDLEDAGENDESDAHQLLRVV</sequence>
<keyword evidence="3 9" id="KW-0812">Transmembrane</keyword>
<dbReference type="InterPro" id="IPR046342">
    <property type="entry name" value="CBS_dom_sf"/>
</dbReference>
<feature type="transmembrane region" description="Helical" evidence="9">
    <location>
        <begin position="229"/>
        <end position="253"/>
    </location>
</feature>
<evidence type="ECO:0000256" key="6">
    <source>
        <dbReference type="ARBA" id="ARBA00023136"/>
    </source>
</evidence>
<feature type="transmembrane region" description="Helical" evidence="9">
    <location>
        <begin position="265"/>
        <end position="286"/>
    </location>
</feature>
<comment type="caution">
    <text evidence="10">The sequence shown here is derived from an EMBL/GenBank/DDBJ whole genome shotgun (WGS) entry which is preliminary data.</text>
</comment>
<protein>
    <submittedName>
        <fullName evidence="10">Clc chloride channel</fullName>
    </submittedName>
</protein>
<accession>A0A1A0H8Z6</accession>
<reference evidence="10 11" key="1">
    <citation type="submission" date="2016-05" db="EMBL/GenBank/DDBJ databases">
        <title>Comparative genomics of biotechnologically important yeasts.</title>
        <authorList>
            <consortium name="DOE Joint Genome Institute"/>
            <person name="Riley R."/>
            <person name="Haridas S."/>
            <person name="Wolfe K.H."/>
            <person name="Lopes M.R."/>
            <person name="Hittinger C.T."/>
            <person name="Goker M."/>
            <person name="Salamov A."/>
            <person name="Wisecaver J."/>
            <person name="Long T.M."/>
            <person name="Aerts A.L."/>
            <person name="Barry K."/>
            <person name="Choi C."/>
            <person name="Clum A."/>
            <person name="Coughlan A.Y."/>
            <person name="Deshpande S."/>
            <person name="Douglass A.P."/>
            <person name="Hanson S.J."/>
            <person name="Klenk H.-P."/>
            <person name="LaButti K."/>
            <person name="Lapidus A."/>
            <person name="Lindquist E."/>
            <person name="Lipzen A."/>
            <person name="Meier-kolthoff J.P."/>
            <person name="Ohm R.A."/>
            <person name="Otillar R.P."/>
            <person name="Pangilinan J."/>
            <person name="Peng Y."/>
            <person name="Rokas A."/>
            <person name="Rosa C.A."/>
            <person name="Scheuner C."/>
            <person name="Sibirny A.A."/>
            <person name="Slot J.C."/>
            <person name="Stielow J.B."/>
            <person name="Sun H."/>
            <person name="Kurtzman C.P."/>
            <person name="Blackwell M."/>
            <person name="Grigoriev I.V."/>
            <person name="Jeffries T.W."/>
        </authorList>
    </citation>
    <scope>NUCLEOTIDE SEQUENCE [LARGE SCALE GENOMIC DNA]</scope>
    <source>
        <strain evidence="10 11">NRRL YB-4993</strain>
    </source>
</reference>
<keyword evidence="2" id="KW-0813">Transport</keyword>
<evidence type="ECO:0000256" key="3">
    <source>
        <dbReference type="ARBA" id="ARBA00022692"/>
    </source>
</evidence>
<keyword evidence="11" id="KW-1185">Reference proteome</keyword>
<feature type="compositionally biased region" description="Basic and acidic residues" evidence="8">
    <location>
        <begin position="770"/>
        <end position="779"/>
    </location>
</feature>
<dbReference type="EMBL" id="LXTC01000004">
    <property type="protein sequence ID" value="OBA20475.1"/>
    <property type="molecule type" value="Genomic_DNA"/>
</dbReference>
<dbReference type="GO" id="GO:0005247">
    <property type="term" value="F:voltage-gated chloride channel activity"/>
    <property type="evidence" value="ECO:0007669"/>
    <property type="project" value="TreeGrafter"/>
</dbReference>
<proteinExistence type="predicted"/>
<dbReference type="InterPro" id="IPR014743">
    <property type="entry name" value="Cl-channel_core"/>
</dbReference>
<dbReference type="GeneID" id="30031932"/>
<feature type="transmembrane region" description="Helical" evidence="9">
    <location>
        <begin position="125"/>
        <end position="144"/>
    </location>
</feature>
<dbReference type="GO" id="GO:0005794">
    <property type="term" value="C:Golgi apparatus"/>
    <property type="evidence" value="ECO:0007669"/>
    <property type="project" value="TreeGrafter"/>
</dbReference>
<feature type="transmembrane region" description="Helical" evidence="9">
    <location>
        <begin position="178"/>
        <end position="195"/>
    </location>
</feature>
<dbReference type="SUPFAM" id="SSF54631">
    <property type="entry name" value="CBS-domain pair"/>
    <property type="match status" value="1"/>
</dbReference>
<evidence type="ECO:0000256" key="4">
    <source>
        <dbReference type="ARBA" id="ARBA00022989"/>
    </source>
</evidence>
<keyword evidence="4 9" id="KW-1133">Transmembrane helix</keyword>
<evidence type="ECO:0000313" key="11">
    <source>
        <dbReference type="Proteomes" id="UP000092555"/>
    </source>
</evidence>
<evidence type="ECO:0000256" key="1">
    <source>
        <dbReference type="ARBA" id="ARBA00004141"/>
    </source>
</evidence>
<dbReference type="GO" id="GO:0005886">
    <property type="term" value="C:plasma membrane"/>
    <property type="evidence" value="ECO:0007669"/>
    <property type="project" value="TreeGrafter"/>
</dbReference>
<comment type="subcellular location">
    <subcellularLocation>
        <location evidence="1">Membrane</location>
        <topology evidence="1">Multi-pass membrane protein</topology>
    </subcellularLocation>
</comment>
<dbReference type="OrthoDB" id="44789at2759"/>
<name>A0A1A0H8Z6_9ASCO</name>
<evidence type="ECO:0000256" key="8">
    <source>
        <dbReference type="SAM" id="MobiDB-lite"/>
    </source>
</evidence>
<feature type="region of interest" description="Disordered" evidence="8">
    <location>
        <begin position="770"/>
        <end position="789"/>
    </location>
</feature>
<feature type="transmembrane region" description="Helical" evidence="9">
    <location>
        <begin position="362"/>
        <end position="381"/>
    </location>
</feature>
<evidence type="ECO:0000313" key="10">
    <source>
        <dbReference type="EMBL" id="OBA20475.1"/>
    </source>
</evidence>
<feature type="transmembrane region" description="Helical" evidence="9">
    <location>
        <begin position="307"/>
        <end position="328"/>
    </location>
</feature>
<keyword evidence="5" id="KW-0406">Ion transport</keyword>
<dbReference type="Proteomes" id="UP000092555">
    <property type="component" value="Unassembled WGS sequence"/>
</dbReference>
<organism evidence="10 11">
    <name type="scientific">Metschnikowia bicuspidata var. bicuspidata NRRL YB-4993</name>
    <dbReference type="NCBI Taxonomy" id="869754"/>
    <lineage>
        <taxon>Eukaryota</taxon>
        <taxon>Fungi</taxon>
        <taxon>Dikarya</taxon>
        <taxon>Ascomycota</taxon>
        <taxon>Saccharomycotina</taxon>
        <taxon>Pichiomycetes</taxon>
        <taxon>Metschnikowiaceae</taxon>
        <taxon>Metschnikowia</taxon>
    </lineage>
</organism>
<dbReference type="GO" id="GO:0005769">
    <property type="term" value="C:early endosome"/>
    <property type="evidence" value="ECO:0007669"/>
    <property type="project" value="TreeGrafter"/>
</dbReference>
<feature type="transmembrane region" description="Helical" evidence="9">
    <location>
        <begin position="51"/>
        <end position="75"/>
    </location>
</feature>
<dbReference type="PANTHER" id="PTHR45711:SF6">
    <property type="entry name" value="CHLORIDE CHANNEL PROTEIN"/>
    <property type="match status" value="1"/>
</dbReference>
<dbReference type="Pfam" id="PF00654">
    <property type="entry name" value="Voltage_CLC"/>
    <property type="match status" value="1"/>
</dbReference>
<dbReference type="SUPFAM" id="SSF81340">
    <property type="entry name" value="Clc chloride channel"/>
    <property type="match status" value="1"/>
</dbReference>
<evidence type="ECO:0000256" key="9">
    <source>
        <dbReference type="SAM" id="Phobius"/>
    </source>
</evidence>